<dbReference type="InterPro" id="IPR034660">
    <property type="entry name" value="DinB/YfiT-like"/>
</dbReference>
<evidence type="ECO:0000313" key="1">
    <source>
        <dbReference type="EMBL" id="KJS63566.1"/>
    </source>
</evidence>
<comment type="caution">
    <text evidence="1">The sequence shown here is derived from an EMBL/GenBank/DDBJ whole genome shotgun (WGS) entry which is preliminary data.</text>
</comment>
<dbReference type="RefSeq" id="WP_045692106.1">
    <property type="nucleotide sequence ID" value="NZ_JZKH01000002.1"/>
</dbReference>
<organism evidence="1 2">
    <name type="scientific">Streptomyces rubellomurinus (strain ATCC 31215)</name>
    <dbReference type="NCBI Taxonomy" id="359131"/>
    <lineage>
        <taxon>Bacteria</taxon>
        <taxon>Bacillati</taxon>
        <taxon>Actinomycetota</taxon>
        <taxon>Actinomycetes</taxon>
        <taxon>Kitasatosporales</taxon>
        <taxon>Streptomycetaceae</taxon>
        <taxon>Streptomyces</taxon>
    </lineage>
</organism>
<evidence type="ECO:0000313" key="2">
    <source>
        <dbReference type="Proteomes" id="UP000033699"/>
    </source>
</evidence>
<reference evidence="1 2" key="1">
    <citation type="submission" date="2015-02" db="EMBL/GenBank/DDBJ databases">
        <authorList>
            <person name="Ju K.-S."/>
            <person name="Doroghazi J.R."/>
            <person name="Metcalf W."/>
        </authorList>
    </citation>
    <scope>NUCLEOTIDE SEQUENCE [LARGE SCALE GENOMIC DNA]</scope>
    <source>
        <strain evidence="1 2">ATCC 31215</strain>
    </source>
</reference>
<dbReference type="SUPFAM" id="SSF109854">
    <property type="entry name" value="DinB/YfiT-like putative metalloenzymes"/>
    <property type="match status" value="1"/>
</dbReference>
<dbReference type="Proteomes" id="UP000033699">
    <property type="component" value="Unassembled WGS sequence"/>
</dbReference>
<dbReference type="OrthoDB" id="4548523at2"/>
<dbReference type="Gene3D" id="1.20.120.450">
    <property type="entry name" value="dinb family like domain"/>
    <property type="match status" value="1"/>
</dbReference>
<name>A0A0F2TM46_STRR3</name>
<gene>
    <name evidence="1" type="ORF">VM95_01435</name>
</gene>
<sequence length="172" mass="18802">MTSPLPEPDTQLSDPGVLLLDYLDYYRSAIGARIEGMSDADLRAARLPSGWSTLELLKHLVHMEQRWLRWGFRAEDVPAPWGDRGPEDRWHVGPQETAADLLAALHAGGAYTRSVASGVPLSTVAAAGGRFPDDGTPRPTLGWILFHVLQEYARHAGHLDIVRELTDGVTGS</sequence>
<keyword evidence="2" id="KW-1185">Reference proteome</keyword>
<proteinExistence type="predicted"/>
<dbReference type="Pfam" id="PF04978">
    <property type="entry name" value="MST"/>
    <property type="match status" value="1"/>
</dbReference>
<dbReference type="EMBL" id="JZKH01000002">
    <property type="protein sequence ID" value="KJS63566.1"/>
    <property type="molecule type" value="Genomic_DNA"/>
</dbReference>
<protein>
    <submittedName>
        <fullName evidence="1">Mini-circle protein</fullName>
    </submittedName>
</protein>
<dbReference type="PATRIC" id="fig|359131.3.peg.311"/>
<accession>A0A0F2TM46</accession>
<dbReference type="InterPro" id="IPR007061">
    <property type="entry name" value="MST-like"/>
</dbReference>
<dbReference type="AlphaFoldDB" id="A0A0F2TM46"/>